<evidence type="ECO:0000313" key="2">
    <source>
        <dbReference type="Proteomes" id="UP000018851"/>
    </source>
</evidence>
<accession>W0ALU2</accession>
<protein>
    <submittedName>
        <fullName evidence="1">Uncharacterized protein</fullName>
    </submittedName>
</protein>
<evidence type="ECO:0000313" key="1">
    <source>
        <dbReference type="EMBL" id="AHE56665.1"/>
    </source>
</evidence>
<dbReference type="STRING" id="1123269.NX02_25290"/>
<organism evidence="1 2">
    <name type="scientific">Sphingomonas sanxanigenens DSM 19645 = NX02</name>
    <dbReference type="NCBI Taxonomy" id="1123269"/>
    <lineage>
        <taxon>Bacteria</taxon>
        <taxon>Pseudomonadati</taxon>
        <taxon>Pseudomonadota</taxon>
        <taxon>Alphaproteobacteria</taxon>
        <taxon>Sphingomonadales</taxon>
        <taxon>Sphingomonadaceae</taxon>
        <taxon>Sphingomonas</taxon>
    </lineage>
</organism>
<reference evidence="1 2" key="1">
    <citation type="submission" date="2013-07" db="EMBL/GenBank/DDBJ databases">
        <title>Completed genome of Sphingomonas sanxanigenens NX02.</title>
        <authorList>
            <person name="Ma T."/>
            <person name="Huang H."/>
            <person name="Wu M."/>
            <person name="Li X."/>
            <person name="Li G."/>
        </authorList>
    </citation>
    <scope>NUCLEOTIDE SEQUENCE [LARGE SCALE GENOMIC DNA]</scope>
    <source>
        <strain evidence="1 2">NX02</strain>
    </source>
</reference>
<dbReference type="HOGENOM" id="CLU_3122793_0_0_5"/>
<dbReference type="EMBL" id="CP006644">
    <property type="protein sequence ID" value="AHE56665.1"/>
    <property type="molecule type" value="Genomic_DNA"/>
</dbReference>
<gene>
    <name evidence="1" type="ORF">NX02_25290</name>
</gene>
<sequence>MSETVQIDPADIADLDSRIGIHGSLVKADVIDPIFNIIVATGHGCGDGND</sequence>
<keyword evidence="2" id="KW-1185">Reference proteome</keyword>
<dbReference type="RefSeq" id="WP_158014175.1">
    <property type="nucleotide sequence ID" value="NZ_CP006644.1"/>
</dbReference>
<dbReference type="KEGG" id="ssan:NX02_25290"/>
<dbReference type="Proteomes" id="UP000018851">
    <property type="component" value="Chromosome"/>
</dbReference>
<dbReference type="PATRIC" id="fig|1123269.5.peg.4959"/>
<name>W0ALU2_9SPHN</name>
<proteinExistence type="predicted"/>
<dbReference type="AlphaFoldDB" id="W0ALU2"/>